<evidence type="ECO:0000313" key="6">
    <source>
        <dbReference type="EMBL" id="KJX93286.1"/>
    </source>
</evidence>
<feature type="binding site" evidence="5">
    <location>
        <position position="202"/>
    </location>
    <ligand>
        <name>Fe cation</name>
        <dbReference type="ChEBI" id="CHEBI:24875"/>
        <note>catalytic</note>
    </ligand>
</feature>
<evidence type="ECO:0000313" key="7">
    <source>
        <dbReference type="Proteomes" id="UP000033647"/>
    </source>
</evidence>
<dbReference type="InterPro" id="IPR004294">
    <property type="entry name" value="Carotenoid_Oase"/>
</dbReference>
<dbReference type="OrthoDB" id="407010at2759"/>
<evidence type="ECO:0000256" key="2">
    <source>
        <dbReference type="ARBA" id="ARBA00022723"/>
    </source>
</evidence>
<feature type="binding site" evidence="5">
    <location>
        <position position="327"/>
    </location>
    <ligand>
        <name>Fe cation</name>
        <dbReference type="ChEBI" id="CHEBI:24875"/>
        <note>catalytic</note>
    </ligand>
</feature>
<feature type="binding site" evidence="5">
    <location>
        <position position="254"/>
    </location>
    <ligand>
        <name>Fe cation</name>
        <dbReference type="ChEBI" id="CHEBI:24875"/>
        <note>catalytic</note>
    </ligand>
</feature>
<evidence type="ECO:0000256" key="5">
    <source>
        <dbReference type="PIRSR" id="PIRSR604294-1"/>
    </source>
</evidence>
<dbReference type="STRING" id="1047168.A0A0F4G7D4"/>
<dbReference type="GO" id="GO:0016121">
    <property type="term" value="P:carotene catabolic process"/>
    <property type="evidence" value="ECO:0007669"/>
    <property type="project" value="TreeGrafter"/>
</dbReference>
<name>A0A0F4G7D4_9PEZI</name>
<dbReference type="EMBL" id="LAFY01004299">
    <property type="protein sequence ID" value="KJX93286.1"/>
    <property type="molecule type" value="Genomic_DNA"/>
</dbReference>
<keyword evidence="6" id="KW-0223">Dioxygenase</keyword>
<comment type="cofactor">
    <cofactor evidence="5">
        <name>Fe(2+)</name>
        <dbReference type="ChEBI" id="CHEBI:29033"/>
    </cofactor>
    <text evidence="5">Binds 1 Fe(2+) ion per subunit.</text>
</comment>
<dbReference type="PANTHER" id="PTHR10543">
    <property type="entry name" value="BETA-CAROTENE DIOXYGENASE"/>
    <property type="match status" value="1"/>
</dbReference>
<sequence>MTSINHVGNWPNAAGFQVDAEQRSAIELPVKGTFPRALAGTLYRTGPAYAQVDGFKLSHWFDGFTQLYRFQIIPDDETDGATCKILFNSRRQVDGLMEKARKSRRLDGITFAQKQDPCEGFFGKVMTLFTSAFAKREGPEDLMSGVTVHQAVHGGGGGSNLLETRTDQGAFKTVDAMTLEPKEVITQSKLHPDLTGPMSCAHAQFDPVTGDAFNFNLAFGRHATYKIYCTSAATGKTEILATITEPDIPAAYLHAFFLTKNYVVLCVWSSHYAAGGLKTLWERNVLDALVPFDAAKPVHWLIVDRKNGSASNGPVKRFTSKAMFAFHTVNAFETKNENGTTDLLCDIVEYPTMEVLQGLYYENLVSDGAGARDRGIKKSTLARYRLKDVTGPSTVPEPAATDFRLPFNGDLPTINPTLHTKPHQYVYGIADHGLSSFYDSIVKVDLKTQVVKRWSVAKHTPGEPIFVVDEARKDKEDGGWLLSCVLDGEKSTSYLLCLDAETLQEVGKAEGDVPWGIGFHGNYHK</sequence>
<dbReference type="PANTHER" id="PTHR10543:SF24">
    <property type="entry name" value="CAROTENOID ISOMEROOXYGENASE"/>
    <property type="match status" value="1"/>
</dbReference>
<proteinExistence type="inferred from homology"/>
<keyword evidence="3" id="KW-0560">Oxidoreductase</keyword>
<comment type="caution">
    <text evidence="6">The sequence shown here is derived from an EMBL/GenBank/DDBJ whole genome shotgun (WGS) entry which is preliminary data.</text>
</comment>
<dbReference type="AlphaFoldDB" id="A0A0F4G7D4"/>
<dbReference type="GO" id="GO:0046872">
    <property type="term" value="F:metal ion binding"/>
    <property type="evidence" value="ECO:0007669"/>
    <property type="project" value="UniProtKB-KW"/>
</dbReference>
<protein>
    <submittedName>
        <fullName evidence="6">Carotenoid cleavage dioxygenase like protein</fullName>
    </submittedName>
</protein>
<dbReference type="Pfam" id="PF03055">
    <property type="entry name" value="RPE65"/>
    <property type="match status" value="1"/>
</dbReference>
<accession>A0A0F4G7D4</accession>
<dbReference type="Proteomes" id="UP000033647">
    <property type="component" value="Unassembled WGS sequence"/>
</dbReference>
<comment type="similarity">
    <text evidence="1">Belongs to the carotenoid oxygenase family.</text>
</comment>
<keyword evidence="2 5" id="KW-0479">Metal-binding</keyword>
<organism evidence="6 7">
    <name type="scientific">Zymoseptoria brevis</name>
    <dbReference type="NCBI Taxonomy" id="1047168"/>
    <lineage>
        <taxon>Eukaryota</taxon>
        <taxon>Fungi</taxon>
        <taxon>Dikarya</taxon>
        <taxon>Ascomycota</taxon>
        <taxon>Pezizomycotina</taxon>
        <taxon>Dothideomycetes</taxon>
        <taxon>Dothideomycetidae</taxon>
        <taxon>Mycosphaerellales</taxon>
        <taxon>Mycosphaerellaceae</taxon>
        <taxon>Zymoseptoria</taxon>
    </lineage>
</organism>
<keyword evidence="4 5" id="KW-0408">Iron</keyword>
<evidence type="ECO:0000256" key="3">
    <source>
        <dbReference type="ARBA" id="ARBA00023002"/>
    </source>
</evidence>
<feature type="binding site" evidence="5">
    <location>
        <position position="520"/>
    </location>
    <ligand>
        <name>Fe cation</name>
        <dbReference type="ChEBI" id="CHEBI:24875"/>
        <note>catalytic</note>
    </ligand>
</feature>
<evidence type="ECO:0000256" key="1">
    <source>
        <dbReference type="ARBA" id="ARBA00006787"/>
    </source>
</evidence>
<evidence type="ECO:0000256" key="4">
    <source>
        <dbReference type="ARBA" id="ARBA00023004"/>
    </source>
</evidence>
<gene>
    <name evidence="6" type="ORF">TI39_contig4340g00007</name>
</gene>
<keyword evidence="7" id="KW-1185">Reference proteome</keyword>
<reference evidence="6 7" key="1">
    <citation type="submission" date="2015-03" db="EMBL/GenBank/DDBJ databases">
        <title>RNA-seq based gene annotation and comparative genomics of four Zymoseptoria species reveal species-specific pathogenicity related genes and transposable element activity.</title>
        <authorList>
            <person name="Grandaubert J."/>
            <person name="Bhattacharyya A."/>
            <person name="Stukenbrock E.H."/>
        </authorList>
    </citation>
    <scope>NUCLEOTIDE SEQUENCE [LARGE SCALE GENOMIC DNA]</scope>
    <source>
        <strain evidence="6 7">Zb18110</strain>
    </source>
</reference>
<dbReference type="GO" id="GO:0010436">
    <property type="term" value="F:carotenoid dioxygenase activity"/>
    <property type="evidence" value="ECO:0007669"/>
    <property type="project" value="TreeGrafter"/>
</dbReference>